<evidence type="ECO:0008006" key="4">
    <source>
        <dbReference type="Google" id="ProtNLM"/>
    </source>
</evidence>
<name>A0A1F6AH90_9BACT</name>
<dbReference type="AlphaFoldDB" id="A0A1F6AH90"/>
<feature type="transmembrane region" description="Helical" evidence="1">
    <location>
        <begin position="283"/>
        <end position="301"/>
    </location>
</feature>
<evidence type="ECO:0000313" key="3">
    <source>
        <dbReference type="Proteomes" id="UP000178759"/>
    </source>
</evidence>
<feature type="transmembrane region" description="Helical" evidence="1">
    <location>
        <begin position="443"/>
        <end position="460"/>
    </location>
</feature>
<sequence>MPLSDFWIVVRWWGTLLLFGAAAYPLTRRLFSSWFDEGYLFGKAVGIALVSWVVYVLGTLKIAPFTNVTTLISLGALFLLSFRFHGKASKKNRLILFEEFFFFFALLFWTWVKAHEPSIRGLEKFMDFGFMQSILNSGYLPAGRQVFPPPDMWYAGDPVNYYYFGHLVTAVLTKLSGQSLAYTFNLMLATIFAFCFTMSFSIGKQLTGKIWGGLLTAFLVTFAGNMQTIYAFTKGYLGDNVAPFWNIGWTIEGLNTYWYANATRFIPFTIHEFPSYSFVVSDVHGHVLSIPFTLLAIALLIQKGNAIFYGFLCGILLMTNALDGPIYFGLFAIVTIIRSIGRLYEKGSAIVTVLIAAIVTSLPFLFHFDSFVNGLAVNCPPAFLQNTKIGPIIFETIEKCQRSPLWMMMLLWGFFLYCGYWLFFSETSHIKQKSNLNERILKVFFIFSLALIIFPEFFYFKDIYPAHFRSNTMFKLGYQAFIIFSIIAAYVIVKIRKKLFFVFLIPQLLLVSIYPIFSVRSYFNSLKNYEGIYGLSWLEREYPDDYAAIQWLRTQNTEPSDQIILVEADGDSYTDYARFSAFTGSPTVIGWAVHEWLWRGSYDVVSPRREIVRLIYEADNTDLTRELLGKFNVLYVVVGTLEREKYQNLNEEKFSILGYEAFRSGETVIYQVDVLP</sequence>
<evidence type="ECO:0000313" key="2">
    <source>
        <dbReference type="EMBL" id="OGG23966.1"/>
    </source>
</evidence>
<feature type="transmembrane region" description="Helical" evidence="1">
    <location>
        <begin position="499"/>
        <end position="517"/>
    </location>
</feature>
<evidence type="ECO:0000256" key="1">
    <source>
        <dbReference type="SAM" id="Phobius"/>
    </source>
</evidence>
<feature type="transmembrane region" description="Helical" evidence="1">
    <location>
        <begin position="210"/>
        <end position="232"/>
    </location>
</feature>
<feature type="transmembrane region" description="Helical" evidence="1">
    <location>
        <begin position="182"/>
        <end position="203"/>
    </location>
</feature>
<feature type="transmembrane region" description="Helical" evidence="1">
    <location>
        <begin position="307"/>
        <end position="337"/>
    </location>
</feature>
<dbReference type="Proteomes" id="UP000178759">
    <property type="component" value="Unassembled WGS sequence"/>
</dbReference>
<reference evidence="2 3" key="1">
    <citation type="journal article" date="2016" name="Nat. Commun.">
        <title>Thousands of microbial genomes shed light on interconnected biogeochemical processes in an aquifer system.</title>
        <authorList>
            <person name="Anantharaman K."/>
            <person name="Brown C.T."/>
            <person name="Hug L.A."/>
            <person name="Sharon I."/>
            <person name="Castelle C.J."/>
            <person name="Probst A.J."/>
            <person name="Thomas B.C."/>
            <person name="Singh A."/>
            <person name="Wilkins M.J."/>
            <person name="Karaoz U."/>
            <person name="Brodie E.L."/>
            <person name="Williams K.H."/>
            <person name="Hubbard S.S."/>
            <person name="Banfield J.F."/>
        </authorList>
    </citation>
    <scope>NUCLEOTIDE SEQUENCE [LARGE SCALE GENOMIC DNA]</scope>
</reference>
<dbReference type="EMBL" id="MFJV01000001">
    <property type="protein sequence ID" value="OGG23966.1"/>
    <property type="molecule type" value="Genomic_DNA"/>
</dbReference>
<keyword evidence="1" id="KW-0812">Transmembrane</keyword>
<feature type="transmembrane region" description="Helical" evidence="1">
    <location>
        <begin position="405"/>
        <end position="423"/>
    </location>
</feature>
<dbReference type="InterPro" id="IPR018746">
    <property type="entry name" value="DUF2298"/>
</dbReference>
<keyword evidence="1" id="KW-1133">Transmembrane helix</keyword>
<feature type="transmembrane region" description="Helical" evidence="1">
    <location>
        <begin position="62"/>
        <end position="82"/>
    </location>
</feature>
<dbReference type="Pfam" id="PF10060">
    <property type="entry name" value="DUF2298"/>
    <property type="match status" value="2"/>
</dbReference>
<feature type="transmembrane region" description="Helical" evidence="1">
    <location>
        <begin position="94"/>
        <end position="112"/>
    </location>
</feature>
<feature type="transmembrane region" description="Helical" evidence="1">
    <location>
        <begin position="38"/>
        <end position="56"/>
    </location>
</feature>
<protein>
    <recommendedName>
        <fullName evidence="4">YYY membrane protein</fullName>
    </recommendedName>
</protein>
<organism evidence="2 3">
    <name type="scientific">Candidatus Gottesmanbacteria bacterium RIFCSPLOWO2_01_FULL_43_11b</name>
    <dbReference type="NCBI Taxonomy" id="1798392"/>
    <lineage>
        <taxon>Bacteria</taxon>
        <taxon>Candidatus Gottesmaniibacteriota</taxon>
    </lineage>
</organism>
<feature type="transmembrane region" description="Helical" evidence="1">
    <location>
        <begin position="244"/>
        <end position="262"/>
    </location>
</feature>
<keyword evidence="1" id="KW-0472">Membrane</keyword>
<comment type="caution">
    <text evidence="2">The sequence shown here is derived from an EMBL/GenBank/DDBJ whole genome shotgun (WGS) entry which is preliminary data.</text>
</comment>
<feature type="transmembrane region" description="Helical" evidence="1">
    <location>
        <begin position="472"/>
        <end position="492"/>
    </location>
</feature>
<proteinExistence type="predicted"/>
<feature type="transmembrane region" description="Helical" evidence="1">
    <location>
        <begin position="349"/>
        <end position="368"/>
    </location>
</feature>
<accession>A0A1F6AH90</accession>
<dbReference type="PANTHER" id="PTHR10790:SF51">
    <property type="entry name" value="TETRATRICOPEPTIDE REPEAT PROTEIN"/>
    <property type="match status" value="1"/>
</dbReference>
<gene>
    <name evidence="2" type="ORF">A3A79_02075</name>
</gene>
<feature type="transmembrane region" description="Helical" evidence="1">
    <location>
        <begin position="6"/>
        <end position="26"/>
    </location>
</feature>
<dbReference type="PANTHER" id="PTHR10790">
    <property type="entry name" value="TPR-DOMAIN CONTAINING PROTEIN"/>
    <property type="match status" value="1"/>
</dbReference>
<dbReference type="STRING" id="1798392.A3A79_02075"/>